<organism evidence="2 3">
    <name type="scientific">Erwinia aeris</name>
    <dbReference type="NCBI Taxonomy" id="3239803"/>
    <lineage>
        <taxon>Bacteria</taxon>
        <taxon>Pseudomonadati</taxon>
        <taxon>Pseudomonadota</taxon>
        <taxon>Gammaproteobacteria</taxon>
        <taxon>Enterobacterales</taxon>
        <taxon>Erwiniaceae</taxon>
        <taxon>Erwinia</taxon>
    </lineage>
</organism>
<protein>
    <submittedName>
        <fullName evidence="2">GlsB/YeaQ/YmgE family stress response membrane protein</fullName>
    </submittedName>
</protein>
<gene>
    <name evidence="2" type="ORF">AB6T85_17975</name>
</gene>
<feature type="transmembrane region" description="Helical" evidence="1">
    <location>
        <begin position="61"/>
        <end position="79"/>
    </location>
</feature>
<reference evidence="2 3" key="1">
    <citation type="submission" date="2024-07" db="EMBL/GenBank/DDBJ databases">
        <authorList>
            <person name="Hebao G."/>
        </authorList>
    </citation>
    <scope>NUCLEOTIDE SEQUENCE [LARGE SCALE GENOMIC DNA]</scope>
    <source>
        <strain evidence="2 3">ACCC 02193</strain>
    </source>
</reference>
<dbReference type="EMBL" id="JBGFFX010000012">
    <property type="protein sequence ID" value="MEY8772296.1"/>
    <property type="molecule type" value="Genomic_DNA"/>
</dbReference>
<evidence type="ECO:0000313" key="3">
    <source>
        <dbReference type="Proteomes" id="UP001565243"/>
    </source>
</evidence>
<dbReference type="RefSeq" id="WP_253455019.1">
    <property type="nucleotide sequence ID" value="NZ_JBGFFX010000012.1"/>
</dbReference>
<accession>A0ABV4EBM0</accession>
<evidence type="ECO:0000313" key="2">
    <source>
        <dbReference type="EMBL" id="MEY8772296.1"/>
    </source>
</evidence>
<proteinExistence type="predicted"/>
<comment type="caution">
    <text evidence="2">The sequence shown here is derived from an EMBL/GenBank/DDBJ whole genome shotgun (WGS) entry which is preliminary data.</text>
</comment>
<keyword evidence="1" id="KW-0812">Transmembrane</keyword>
<evidence type="ECO:0000256" key="1">
    <source>
        <dbReference type="SAM" id="Phobius"/>
    </source>
</evidence>
<dbReference type="Proteomes" id="UP001565243">
    <property type="component" value="Unassembled WGS sequence"/>
</dbReference>
<feature type="transmembrane region" description="Helical" evidence="1">
    <location>
        <begin position="6"/>
        <end position="21"/>
    </location>
</feature>
<sequence length="81" mass="8430">MGLLSWIIIGLSVGFVTRYVFPGRPGGLIATLALAIIGSLVGGYIGVFFNYGSLAVAEPRAQLIALAGALLMVLVAKKLRI</sequence>
<keyword evidence="1" id="KW-1133">Transmembrane helix</keyword>
<keyword evidence="3" id="KW-1185">Reference proteome</keyword>
<feature type="transmembrane region" description="Helical" evidence="1">
    <location>
        <begin position="28"/>
        <end position="49"/>
    </location>
</feature>
<keyword evidence="1" id="KW-0472">Membrane</keyword>
<name>A0ABV4EBM0_9GAMM</name>